<feature type="compositionally biased region" description="Low complexity" evidence="1">
    <location>
        <begin position="1"/>
        <end position="17"/>
    </location>
</feature>
<sequence length="148" mass="16917">MQMTTIEAPPIEPTTEPVQISAEPQPTEYGAHTFGRLITTYLQKYLRTEVEAPVYRCNPYGARPCARAQSYEFAAAEFQVTVVAFEAKLDGSYDVLPVYALFLDGERVTFNPRSYQDMEKEIALAVWLHIDDRRHDAERAAKQKGERR</sequence>
<dbReference type="EMBL" id="FZNR01000003">
    <property type="protein sequence ID" value="SNR58738.1"/>
    <property type="molecule type" value="Genomic_DNA"/>
</dbReference>
<dbReference type="RefSeq" id="WP_089293087.1">
    <property type="nucleotide sequence ID" value="NZ_BOMU01000093.1"/>
</dbReference>
<dbReference type="AlphaFoldDB" id="A0A238XJH0"/>
<dbReference type="Proteomes" id="UP000198415">
    <property type="component" value="Unassembled WGS sequence"/>
</dbReference>
<keyword evidence="3" id="KW-1185">Reference proteome</keyword>
<evidence type="ECO:0000313" key="3">
    <source>
        <dbReference type="Proteomes" id="UP000198415"/>
    </source>
</evidence>
<accession>A0A238XJH0</accession>
<organism evidence="2 3">
    <name type="scientific">Actinoplanes regularis</name>
    <dbReference type="NCBI Taxonomy" id="52697"/>
    <lineage>
        <taxon>Bacteria</taxon>
        <taxon>Bacillati</taxon>
        <taxon>Actinomycetota</taxon>
        <taxon>Actinomycetes</taxon>
        <taxon>Micromonosporales</taxon>
        <taxon>Micromonosporaceae</taxon>
        <taxon>Actinoplanes</taxon>
    </lineage>
</organism>
<evidence type="ECO:0000256" key="1">
    <source>
        <dbReference type="SAM" id="MobiDB-lite"/>
    </source>
</evidence>
<proteinExistence type="predicted"/>
<gene>
    <name evidence="2" type="ORF">SAMN06264365_103490</name>
</gene>
<reference evidence="2 3" key="1">
    <citation type="submission" date="2017-06" db="EMBL/GenBank/DDBJ databases">
        <authorList>
            <person name="Kim H.J."/>
            <person name="Triplett B.A."/>
        </authorList>
    </citation>
    <scope>NUCLEOTIDE SEQUENCE [LARGE SCALE GENOMIC DNA]</scope>
    <source>
        <strain evidence="2 3">DSM 43151</strain>
    </source>
</reference>
<evidence type="ECO:0000313" key="2">
    <source>
        <dbReference type="EMBL" id="SNR58738.1"/>
    </source>
</evidence>
<protein>
    <submittedName>
        <fullName evidence="2">Uncharacterized protein</fullName>
    </submittedName>
</protein>
<name>A0A238XJH0_9ACTN</name>
<feature type="region of interest" description="Disordered" evidence="1">
    <location>
        <begin position="1"/>
        <end position="20"/>
    </location>
</feature>